<dbReference type="PANTHER" id="PTHR46599">
    <property type="entry name" value="PIGGYBAC TRANSPOSABLE ELEMENT-DERIVED PROTEIN 4"/>
    <property type="match status" value="1"/>
</dbReference>
<dbReference type="InterPro" id="IPR029526">
    <property type="entry name" value="PGBD"/>
</dbReference>
<dbReference type="EMBL" id="JWZT01002687">
    <property type="protein sequence ID" value="KII68862.1"/>
    <property type="molecule type" value="Genomic_DNA"/>
</dbReference>
<gene>
    <name evidence="2" type="ORF">RF11_10118</name>
</gene>
<dbReference type="Proteomes" id="UP000031668">
    <property type="component" value="Unassembled WGS sequence"/>
</dbReference>
<organism evidence="2 3">
    <name type="scientific">Thelohanellus kitauei</name>
    <name type="common">Myxosporean</name>
    <dbReference type="NCBI Taxonomy" id="669202"/>
    <lineage>
        <taxon>Eukaryota</taxon>
        <taxon>Metazoa</taxon>
        <taxon>Cnidaria</taxon>
        <taxon>Myxozoa</taxon>
        <taxon>Myxosporea</taxon>
        <taxon>Bivalvulida</taxon>
        <taxon>Platysporina</taxon>
        <taxon>Myxobolidae</taxon>
        <taxon>Thelohanellus</taxon>
    </lineage>
</organism>
<name>A0A0C2N4M7_THEKT</name>
<proteinExistence type="predicted"/>
<dbReference type="AlphaFoldDB" id="A0A0C2N4M7"/>
<reference evidence="2 3" key="1">
    <citation type="journal article" date="2014" name="Genome Biol. Evol.">
        <title>The genome of the myxosporean Thelohanellus kitauei shows adaptations to nutrient acquisition within its fish host.</title>
        <authorList>
            <person name="Yang Y."/>
            <person name="Xiong J."/>
            <person name="Zhou Z."/>
            <person name="Huo F."/>
            <person name="Miao W."/>
            <person name="Ran C."/>
            <person name="Liu Y."/>
            <person name="Zhang J."/>
            <person name="Feng J."/>
            <person name="Wang M."/>
            <person name="Wang M."/>
            <person name="Wang L."/>
            <person name="Yao B."/>
        </authorList>
    </citation>
    <scope>NUCLEOTIDE SEQUENCE [LARGE SCALE GENOMIC DNA]</scope>
    <source>
        <strain evidence="2">Wuqing</strain>
    </source>
</reference>
<evidence type="ECO:0000259" key="1">
    <source>
        <dbReference type="Pfam" id="PF13843"/>
    </source>
</evidence>
<dbReference type="OrthoDB" id="5982523at2759"/>
<accession>A0A0C2N4M7</accession>
<keyword evidence="3" id="KW-1185">Reference proteome</keyword>
<evidence type="ECO:0000313" key="2">
    <source>
        <dbReference type="EMBL" id="KII68862.1"/>
    </source>
</evidence>
<comment type="caution">
    <text evidence="2">The sequence shown here is derived from an EMBL/GenBank/DDBJ whole genome shotgun (WGS) entry which is preliminary data.</text>
</comment>
<evidence type="ECO:0000313" key="3">
    <source>
        <dbReference type="Proteomes" id="UP000031668"/>
    </source>
</evidence>
<dbReference type="Pfam" id="PF13843">
    <property type="entry name" value="DDE_Tnp_1_7"/>
    <property type="match status" value="1"/>
</dbReference>
<protein>
    <recommendedName>
        <fullName evidence="1">PiggyBac transposable element-derived protein domain-containing protein</fullName>
    </recommendedName>
</protein>
<sequence>MSNVSCILLESVTIDIVGLPQSEVGQLLFRLQELLSGCLVAINIQNQSSDFVIEKLIDDYLDKGYTLYMDNFYNSVTLTKLLNTRKTYVCGTLRNFRKVNPKDVVDRKLKKEECIWQHNGPVTVCKWKDKRDVVTISNMHVIEMVEVSDRYGKLSMKPNIRIPTKIKVLTSLRDREKDALLQLVLVMFRQ</sequence>
<feature type="domain" description="PiggyBac transposable element-derived protein" evidence="1">
    <location>
        <begin position="49"/>
        <end position="152"/>
    </location>
</feature>
<dbReference type="PANTHER" id="PTHR46599:SF3">
    <property type="entry name" value="PIGGYBAC TRANSPOSABLE ELEMENT-DERIVED PROTEIN 4"/>
    <property type="match status" value="1"/>
</dbReference>